<evidence type="ECO:0000256" key="8">
    <source>
        <dbReference type="ARBA" id="ARBA00023012"/>
    </source>
</evidence>
<dbReference type="InterPro" id="IPR003594">
    <property type="entry name" value="HATPase_dom"/>
</dbReference>
<dbReference type="InterPro" id="IPR011712">
    <property type="entry name" value="Sig_transdc_His_kin_sub3_dim/P"/>
</dbReference>
<feature type="region of interest" description="Disordered" evidence="9">
    <location>
        <begin position="490"/>
        <end position="518"/>
    </location>
</feature>
<evidence type="ECO:0000259" key="12">
    <source>
        <dbReference type="Pfam" id="PF07730"/>
    </source>
</evidence>
<keyword evidence="10" id="KW-0812">Transmembrane</keyword>
<dbReference type="Pfam" id="PF07730">
    <property type="entry name" value="HisKA_3"/>
    <property type="match status" value="1"/>
</dbReference>
<feature type="compositionally biased region" description="Pro residues" evidence="9">
    <location>
        <begin position="508"/>
        <end position="518"/>
    </location>
</feature>
<dbReference type="Proteomes" id="UP001230328">
    <property type="component" value="Unassembled WGS sequence"/>
</dbReference>
<feature type="domain" description="Histidine kinase/HSP90-like ATPase" evidence="11">
    <location>
        <begin position="400"/>
        <end position="490"/>
    </location>
</feature>
<dbReference type="Gene3D" id="3.30.565.10">
    <property type="entry name" value="Histidine kinase-like ATPase, C-terminal domain"/>
    <property type="match status" value="1"/>
</dbReference>
<dbReference type="PANTHER" id="PTHR24421:SF10">
    <property type="entry name" value="NITRATE_NITRITE SENSOR PROTEIN NARQ"/>
    <property type="match status" value="1"/>
</dbReference>
<evidence type="ECO:0000256" key="3">
    <source>
        <dbReference type="ARBA" id="ARBA00022553"/>
    </source>
</evidence>
<organism evidence="13 14">
    <name type="scientific">Streptomyces umbrinus</name>
    <dbReference type="NCBI Taxonomy" id="67370"/>
    <lineage>
        <taxon>Bacteria</taxon>
        <taxon>Bacillati</taxon>
        <taxon>Actinomycetota</taxon>
        <taxon>Actinomycetes</taxon>
        <taxon>Kitasatosporales</taxon>
        <taxon>Streptomycetaceae</taxon>
        <taxon>Streptomyces</taxon>
        <taxon>Streptomyces phaeochromogenes group</taxon>
    </lineage>
</organism>
<gene>
    <name evidence="13" type="ORF">QF035_005769</name>
</gene>
<evidence type="ECO:0000256" key="6">
    <source>
        <dbReference type="ARBA" id="ARBA00022777"/>
    </source>
</evidence>
<accession>A0ABU0SX93</accession>
<evidence type="ECO:0000256" key="4">
    <source>
        <dbReference type="ARBA" id="ARBA00022679"/>
    </source>
</evidence>
<dbReference type="CDD" id="cd16917">
    <property type="entry name" value="HATPase_UhpB-NarQ-NarX-like"/>
    <property type="match status" value="1"/>
</dbReference>
<dbReference type="PANTHER" id="PTHR24421">
    <property type="entry name" value="NITRATE/NITRITE SENSOR PROTEIN NARX-RELATED"/>
    <property type="match status" value="1"/>
</dbReference>
<name>A0ABU0SX93_9ACTN</name>
<reference evidence="13 14" key="1">
    <citation type="submission" date="2023-07" db="EMBL/GenBank/DDBJ databases">
        <title>Comparative genomics of wheat-associated soil bacteria to identify genetic determinants of phenazine resistance.</title>
        <authorList>
            <person name="Mouncey N."/>
        </authorList>
    </citation>
    <scope>NUCLEOTIDE SEQUENCE [LARGE SCALE GENOMIC DNA]</scope>
    <source>
        <strain evidence="13 14">V2I4</strain>
    </source>
</reference>
<keyword evidence="3" id="KW-0597">Phosphoprotein</keyword>
<keyword evidence="4" id="KW-0808">Transferase</keyword>
<feature type="transmembrane region" description="Helical" evidence="10">
    <location>
        <begin position="231"/>
        <end position="251"/>
    </location>
</feature>
<keyword evidence="5" id="KW-0547">Nucleotide-binding</keyword>
<proteinExistence type="predicted"/>
<feature type="transmembrane region" description="Helical" evidence="10">
    <location>
        <begin position="465"/>
        <end position="488"/>
    </location>
</feature>
<feature type="transmembrane region" description="Helical" evidence="10">
    <location>
        <begin position="152"/>
        <end position="169"/>
    </location>
</feature>
<evidence type="ECO:0000256" key="7">
    <source>
        <dbReference type="ARBA" id="ARBA00022840"/>
    </source>
</evidence>
<dbReference type="EMBL" id="JAUSZI010000002">
    <property type="protein sequence ID" value="MDQ1028187.1"/>
    <property type="molecule type" value="Genomic_DNA"/>
</dbReference>
<evidence type="ECO:0000256" key="10">
    <source>
        <dbReference type="SAM" id="Phobius"/>
    </source>
</evidence>
<dbReference type="Gene3D" id="1.20.5.1930">
    <property type="match status" value="1"/>
</dbReference>
<feature type="region of interest" description="Disordered" evidence="9">
    <location>
        <begin position="1"/>
        <end position="62"/>
    </location>
</feature>
<evidence type="ECO:0000256" key="1">
    <source>
        <dbReference type="ARBA" id="ARBA00000085"/>
    </source>
</evidence>
<feature type="compositionally biased region" description="Pro residues" evidence="9">
    <location>
        <begin position="22"/>
        <end position="31"/>
    </location>
</feature>
<protein>
    <recommendedName>
        <fullName evidence="2">histidine kinase</fullName>
        <ecNumber evidence="2">2.7.13.3</ecNumber>
    </recommendedName>
</protein>
<keyword evidence="8" id="KW-0902">Two-component regulatory system</keyword>
<keyword evidence="7" id="KW-0067">ATP-binding</keyword>
<evidence type="ECO:0000256" key="5">
    <source>
        <dbReference type="ARBA" id="ARBA00022741"/>
    </source>
</evidence>
<feature type="transmembrane region" description="Helical" evidence="10">
    <location>
        <begin position="206"/>
        <end position="225"/>
    </location>
</feature>
<keyword evidence="10" id="KW-0472">Membrane</keyword>
<dbReference type="SUPFAM" id="SSF55874">
    <property type="entry name" value="ATPase domain of HSP90 chaperone/DNA topoisomerase II/histidine kinase"/>
    <property type="match status" value="1"/>
</dbReference>
<keyword evidence="6 13" id="KW-0418">Kinase</keyword>
<evidence type="ECO:0000313" key="13">
    <source>
        <dbReference type="EMBL" id="MDQ1028187.1"/>
    </source>
</evidence>
<evidence type="ECO:0000313" key="14">
    <source>
        <dbReference type="Proteomes" id="UP001230328"/>
    </source>
</evidence>
<evidence type="ECO:0000256" key="2">
    <source>
        <dbReference type="ARBA" id="ARBA00012438"/>
    </source>
</evidence>
<feature type="domain" description="Signal transduction histidine kinase subgroup 3 dimerisation and phosphoacceptor" evidence="12">
    <location>
        <begin position="280"/>
        <end position="345"/>
    </location>
</feature>
<dbReference type="EC" id="2.7.13.3" evidence="2"/>
<feature type="transmembrane region" description="Helical" evidence="10">
    <location>
        <begin position="123"/>
        <end position="145"/>
    </location>
</feature>
<dbReference type="Pfam" id="PF02518">
    <property type="entry name" value="HATPase_c"/>
    <property type="match status" value="1"/>
</dbReference>
<evidence type="ECO:0000256" key="9">
    <source>
        <dbReference type="SAM" id="MobiDB-lite"/>
    </source>
</evidence>
<dbReference type="InterPro" id="IPR036890">
    <property type="entry name" value="HATPase_C_sf"/>
</dbReference>
<keyword evidence="14" id="KW-1185">Reference proteome</keyword>
<sequence>MPRVDGVDDARDARTEDDTTSAPPPPPPPEILPAVPLPARSEHPISATGPTGPYPVGLTGPAGPAQVPRVRRSLSALLAGLSSGSAPLPPMSRPRWLRRLPHVVICLIAVLVAIGSIDELSTGYRLGVEFGLLAGVAQGVALVLALWRPFPAWWLSLSATFIAAVAARSNMTEMVPPGPNWPWIGPTIAAHALILFLLALRMPARVALAVLAVTGLVTAFVQGVLGGGPYSGTGVLAVSVFAVAVLLGTALRGSREARTQLVEQEYLTAEERSRRTLLEERNRIARELHDVVAHHMSVISIQAQVAPHLVDNPSVELKENLDGIRQNALEALTELRRVLGVLRSENPDDAYGLGAGTGAAPDSPQPTLDRLDALVENTRAAGLAVTTEITGEQLPLPPGVELSAYRIVQEALSNALRHAPGSVVRVELTHFPRGLQIRVVNSSPSRPAPPSPGAGHGLLGMRERAMMLGGTLMAMETACGGFTVAAFLPRSGTTTSRTPRPDNSTGPKGPPDPTGDTS</sequence>
<dbReference type="GO" id="GO:0016301">
    <property type="term" value="F:kinase activity"/>
    <property type="evidence" value="ECO:0007669"/>
    <property type="project" value="UniProtKB-KW"/>
</dbReference>
<comment type="caution">
    <text evidence="13">The sequence shown here is derived from an EMBL/GenBank/DDBJ whole genome shotgun (WGS) entry which is preliminary data.</text>
</comment>
<keyword evidence="10" id="KW-1133">Transmembrane helix</keyword>
<dbReference type="InterPro" id="IPR050482">
    <property type="entry name" value="Sensor_HK_TwoCompSys"/>
</dbReference>
<feature type="transmembrane region" description="Helical" evidence="10">
    <location>
        <begin position="100"/>
        <end position="117"/>
    </location>
</feature>
<feature type="transmembrane region" description="Helical" evidence="10">
    <location>
        <begin position="181"/>
        <end position="199"/>
    </location>
</feature>
<evidence type="ECO:0000259" key="11">
    <source>
        <dbReference type="Pfam" id="PF02518"/>
    </source>
</evidence>
<comment type="catalytic activity">
    <reaction evidence="1">
        <text>ATP + protein L-histidine = ADP + protein N-phospho-L-histidine.</text>
        <dbReference type="EC" id="2.7.13.3"/>
    </reaction>
</comment>
<feature type="compositionally biased region" description="Basic and acidic residues" evidence="9">
    <location>
        <begin position="1"/>
        <end position="17"/>
    </location>
</feature>